<dbReference type="Gene3D" id="3.30.450.20">
    <property type="entry name" value="PAS domain"/>
    <property type="match status" value="1"/>
</dbReference>
<keyword evidence="1" id="KW-0808">Transferase</keyword>
<evidence type="ECO:0000259" key="2">
    <source>
        <dbReference type="SMART" id="SM00091"/>
    </source>
</evidence>
<dbReference type="SUPFAM" id="SSF55785">
    <property type="entry name" value="PYP-like sensor domain (PAS domain)"/>
    <property type="match status" value="1"/>
</dbReference>
<gene>
    <name evidence="3" type="ORF">GCM10009844_06030</name>
</gene>
<dbReference type="Gene3D" id="3.30.565.10">
    <property type="entry name" value="Histidine kinase-like ATPase, C-terminal domain"/>
    <property type="match status" value="1"/>
</dbReference>
<keyword evidence="1" id="KW-0723">Serine/threonine-protein kinase</keyword>
<dbReference type="SMART" id="SM00091">
    <property type="entry name" value="PAS"/>
    <property type="match status" value="1"/>
</dbReference>
<dbReference type="Pfam" id="PF13581">
    <property type="entry name" value="HATPase_c_2"/>
    <property type="match status" value="1"/>
</dbReference>
<proteinExistence type="predicted"/>
<organism evidence="3 4">
    <name type="scientific">Nocardioides koreensis</name>
    <dbReference type="NCBI Taxonomy" id="433651"/>
    <lineage>
        <taxon>Bacteria</taxon>
        <taxon>Bacillati</taxon>
        <taxon>Actinomycetota</taxon>
        <taxon>Actinomycetes</taxon>
        <taxon>Propionibacteriales</taxon>
        <taxon>Nocardioidaceae</taxon>
        <taxon>Nocardioides</taxon>
    </lineage>
</organism>
<dbReference type="NCBIfam" id="TIGR00229">
    <property type="entry name" value="sensory_box"/>
    <property type="match status" value="1"/>
</dbReference>
<dbReference type="SUPFAM" id="SSF55874">
    <property type="entry name" value="ATPase domain of HSP90 chaperone/DNA topoisomerase II/histidine kinase"/>
    <property type="match status" value="1"/>
</dbReference>
<dbReference type="InterPro" id="IPR003594">
    <property type="entry name" value="HATPase_dom"/>
</dbReference>
<keyword evidence="4" id="KW-1185">Reference proteome</keyword>
<dbReference type="InterPro" id="IPR050267">
    <property type="entry name" value="Anti-sigma-factor_SerPK"/>
</dbReference>
<comment type="caution">
    <text evidence="3">The sequence shown here is derived from an EMBL/GenBank/DDBJ whole genome shotgun (WGS) entry which is preliminary data.</text>
</comment>
<dbReference type="InterPro" id="IPR035965">
    <property type="entry name" value="PAS-like_dom_sf"/>
</dbReference>
<dbReference type="InterPro" id="IPR036890">
    <property type="entry name" value="HATPase_C_sf"/>
</dbReference>
<name>A0ABN2Z870_9ACTN</name>
<reference evidence="3 4" key="1">
    <citation type="journal article" date="2019" name="Int. J. Syst. Evol. Microbiol.">
        <title>The Global Catalogue of Microorganisms (GCM) 10K type strain sequencing project: providing services to taxonomists for standard genome sequencing and annotation.</title>
        <authorList>
            <consortium name="The Broad Institute Genomics Platform"/>
            <consortium name="The Broad Institute Genome Sequencing Center for Infectious Disease"/>
            <person name="Wu L."/>
            <person name="Ma J."/>
        </authorList>
    </citation>
    <scope>NUCLEOTIDE SEQUENCE [LARGE SCALE GENOMIC DNA]</scope>
    <source>
        <strain evidence="3 4">JCM 16022</strain>
    </source>
</reference>
<dbReference type="PANTHER" id="PTHR35526:SF3">
    <property type="entry name" value="ANTI-SIGMA-F FACTOR RSBW"/>
    <property type="match status" value="1"/>
</dbReference>
<dbReference type="CDD" id="cd16936">
    <property type="entry name" value="HATPase_RsbW-like"/>
    <property type="match status" value="1"/>
</dbReference>
<dbReference type="InterPro" id="IPR000014">
    <property type="entry name" value="PAS"/>
</dbReference>
<keyword evidence="1" id="KW-0418">Kinase</keyword>
<evidence type="ECO:0000313" key="3">
    <source>
        <dbReference type="EMBL" id="GAA2138227.1"/>
    </source>
</evidence>
<dbReference type="EMBL" id="BAAAQR010000001">
    <property type="protein sequence ID" value="GAA2138227.1"/>
    <property type="molecule type" value="Genomic_DNA"/>
</dbReference>
<evidence type="ECO:0000313" key="4">
    <source>
        <dbReference type="Proteomes" id="UP001501771"/>
    </source>
</evidence>
<dbReference type="RefSeq" id="WP_344147341.1">
    <property type="nucleotide sequence ID" value="NZ_BAAAQR010000001.1"/>
</dbReference>
<dbReference type="Pfam" id="PF13188">
    <property type="entry name" value="PAS_8"/>
    <property type="match status" value="1"/>
</dbReference>
<sequence>MDEHALGVHRSLAPHPASVGDARRLVREVLTGAGRLDLVDAAETAVTEVVTNALVHAGTRIGLSTRVDGDGLRVEVTDGSAQLPTLRHNGTLAGTGRGLHLVQRTVDRWGVDSHRTGKTVWFELDDGDASYVDAPRDLQVLSRSDARGTVHVELRNVPLLLHLAWHQHAEALLREHLLFSLGDLELDGLQAHAASSDAIALMLDHLPDPGVGEDPDKLMATAVEPGVTSECQLLPVPLASLVHFRVLGETLDAALALADDGVLLTAPTQPEIRAFRRWVCDEVERQSRGEAPVPWVDQSEAAPPEGRAGLEWATEVVSTSPEALIAADDTNGIIAISQSALALLGYADAGQLVGRRLLWIIPPRLRQAHLAGFTMHLANGRSPLLEHPVSVPALRADGSETVVELTVQSQNLPGGRHVFVASLRP</sequence>
<accession>A0ABN2Z870</accession>
<feature type="domain" description="PAS" evidence="2">
    <location>
        <begin position="311"/>
        <end position="378"/>
    </location>
</feature>
<evidence type="ECO:0000256" key="1">
    <source>
        <dbReference type="ARBA" id="ARBA00022527"/>
    </source>
</evidence>
<protein>
    <recommendedName>
        <fullName evidence="2">PAS domain-containing protein</fullName>
    </recommendedName>
</protein>
<dbReference type="Proteomes" id="UP001501771">
    <property type="component" value="Unassembled WGS sequence"/>
</dbReference>
<dbReference type="PANTHER" id="PTHR35526">
    <property type="entry name" value="ANTI-SIGMA-F FACTOR RSBW-RELATED"/>
    <property type="match status" value="1"/>
</dbReference>